<organism evidence="2 3">
    <name type="scientific">Streptomyces dangxiongensis</name>
    <dbReference type="NCBI Taxonomy" id="1442032"/>
    <lineage>
        <taxon>Bacteria</taxon>
        <taxon>Bacillati</taxon>
        <taxon>Actinomycetota</taxon>
        <taxon>Actinomycetes</taxon>
        <taxon>Kitasatosporales</taxon>
        <taxon>Streptomycetaceae</taxon>
        <taxon>Streptomyces</taxon>
    </lineage>
</organism>
<dbReference type="Proteomes" id="UP000268329">
    <property type="component" value="Chromosome"/>
</dbReference>
<dbReference type="KEGG" id="sdd:D9753_00665"/>
<evidence type="ECO:0000256" key="1">
    <source>
        <dbReference type="SAM" id="MobiDB-lite"/>
    </source>
</evidence>
<dbReference type="EMBL" id="CP033073">
    <property type="protein sequence ID" value="AYN37748.1"/>
    <property type="molecule type" value="Genomic_DNA"/>
</dbReference>
<dbReference type="AlphaFoldDB" id="A0A3G2J6C6"/>
<feature type="compositionally biased region" description="Low complexity" evidence="1">
    <location>
        <begin position="65"/>
        <end position="75"/>
    </location>
</feature>
<proteinExistence type="predicted"/>
<accession>A0A3G2J6C6</accession>
<evidence type="ECO:0000313" key="2">
    <source>
        <dbReference type="EMBL" id="AYN37748.1"/>
    </source>
</evidence>
<protein>
    <submittedName>
        <fullName evidence="2">Uncharacterized protein</fullName>
    </submittedName>
</protein>
<feature type="region of interest" description="Disordered" evidence="1">
    <location>
        <begin position="36"/>
        <end position="75"/>
    </location>
</feature>
<name>A0A3G2J6C6_9ACTN</name>
<reference evidence="2 3" key="1">
    <citation type="submission" date="2018-10" db="EMBL/GenBank/DDBJ databases">
        <title>The genome of Streptomyces dangxiongensis Z022.</title>
        <authorList>
            <person name="Zhang B."/>
        </authorList>
    </citation>
    <scope>NUCLEOTIDE SEQUENCE [LARGE SCALE GENOMIC DNA]</scope>
    <source>
        <strain evidence="2 3">Z022</strain>
    </source>
</reference>
<sequence>MPAFETLPRFTADLQHLTPARRRRFRRVVPDAFVPDLRPGRQFRPGSREARGFANSRAQWPPNLSGSSSMGRRSGLVPRYRSAAVLGG</sequence>
<keyword evidence="3" id="KW-1185">Reference proteome</keyword>
<gene>
    <name evidence="2" type="ORF">D9753_00665</name>
</gene>
<evidence type="ECO:0000313" key="3">
    <source>
        <dbReference type="Proteomes" id="UP000268329"/>
    </source>
</evidence>